<dbReference type="PANTHER" id="PTHR31084">
    <property type="entry name" value="ALPHA-L-FUCOSIDASE 2"/>
    <property type="match status" value="1"/>
</dbReference>
<evidence type="ECO:0000259" key="1">
    <source>
        <dbReference type="Pfam" id="PF14498"/>
    </source>
</evidence>
<dbReference type="InterPro" id="IPR013780">
    <property type="entry name" value="Glyco_hydro_b"/>
</dbReference>
<feature type="domain" description="Glycosyl hydrolase family 95 N-terminal" evidence="1">
    <location>
        <begin position="43"/>
        <end position="287"/>
    </location>
</feature>
<organism evidence="4 5">
    <name type="scientific">Paractinoplanes rishiriensis</name>
    <dbReference type="NCBI Taxonomy" id="1050105"/>
    <lineage>
        <taxon>Bacteria</taxon>
        <taxon>Bacillati</taxon>
        <taxon>Actinomycetota</taxon>
        <taxon>Actinomycetes</taxon>
        <taxon>Micromonosporales</taxon>
        <taxon>Micromonosporaceae</taxon>
        <taxon>Paractinoplanes</taxon>
    </lineage>
</organism>
<dbReference type="Pfam" id="PF22124">
    <property type="entry name" value="Glyco_hydro_95_cat"/>
    <property type="match status" value="1"/>
</dbReference>
<protein>
    <submittedName>
        <fullName evidence="4">Large protein</fullName>
    </submittedName>
</protein>
<comment type="caution">
    <text evidence="4">The sequence shown here is derived from an EMBL/GenBank/DDBJ whole genome shotgun (WGS) entry which is preliminary data.</text>
</comment>
<dbReference type="InterPro" id="IPR016518">
    <property type="entry name" value="Alpha-L-fucosidase"/>
</dbReference>
<evidence type="ECO:0000259" key="3">
    <source>
        <dbReference type="Pfam" id="PF22124"/>
    </source>
</evidence>
<feature type="domain" description="Alpha fucosidase A-like C-terminal" evidence="2">
    <location>
        <begin position="713"/>
        <end position="807"/>
    </location>
</feature>
<dbReference type="RefSeq" id="WP_203787070.1">
    <property type="nucleotide sequence ID" value="NZ_BOMV01000077.1"/>
</dbReference>
<dbReference type="PROSITE" id="PS51318">
    <property type="entry name" value="TAT"/>
    <property type="match status" value="1"/>
</dbReference>
<dbReference type="Pfam" id="PF14498">
    <property type="entry name" value="Glyco_hyd_65N_2"/>
    <property type="match status" value="1"/>
</dbReference>
<dbReference type="Gene3D" id="1.50.10.10">
    <property type="match status" value="1"/>
</dbReference>
<evidence type="ECO:0000259" key="2">
    <source>
        <dbReference type="Pfam" id="PF21307"/>
    </source>
</evidence>
<name>A0A919K6Z0_9ACTN</name>
<dbReference type="GO" id="GO:0004560">
    <property type="term" value="F:alpha-L-fucosidase activity"/>
    <property type="evidence" value="ECO:0007669"/>
    <property type="project" value="InterPro"/>
</dbReference>
<dbReference type="Proteomes" id="UP000636960">
    <property type="component" value="Unassembled WGS sequence"/>
</dbReference>
<dbReference type="InterPro" id="IPR049053">
    <property type="entry name" value="AFCA-like_C"/>
</dbReference>
<dbReference type="Pfam" id="PF21307">
    <property type="entry name" value="Glyco_hydro_95_C"/>
    <property type="match status" value="1"/>
</dbReference>
<dbReference type="AlphaFoldDB" id="A0A919K6Z0"/>
<dbReference type="Gene3D" id="2.70.98.50">
    <property type="entry name" value="putative glycoside hydrolase family protein from bacillus halodurans"/>
    <property type="match status" value="1"/>
</dbReference>
<dbReference type="InterPro" id="IPR006311">
    <property type="entry name" value="TAT_signal"/>
</dbReference>
<evidence type="ECO:0000313" key="5">
    <source>
        <dbReference type="Proteomes" id="UP000636960"/>
    </source>
</evidence>
<dbReference type="InterPro" id="IPR008928">
    <property type="entry name" value="6-hairpin_glycosidase_sf"/>
</dbReference>
<dbReference type="PANTHER" id="PTHR31084:SF0">
    <property type="entry name" value="ALPHA-L-FUCOSIDASE 2"/>
    <property type="match status" value="1"/>
</dbReference>
<dbReference type="PIRSF" id="PIRSF007663">
    <property type="entry name" value="UCP007663"/>
    <property type="match status" value="1"/>
</dbReference>
<dbReference type="InterPro" id="IPR012341">
    <property type="entry name" value="6hp_glycosidase-like_sf"/>
</dbReference>
<evidence type="ECO:0000313" key="4">
    <source>
        <dbReference type="EMBL" id="GIE99912.1"/>
    </source>
</evidence>
<dbReference type="Gene3D" id="2.60.40.1180">
    <property type="entry name" value="Golgi alpha-mannosidase II"/>
    <property type="match status" value="1"/>
</dbReference>
<reference evidence="4" key="1">
    <citation type="submission" date="2021-01" db="EMBL/GenBank/DDBJ databases">
        <title>Whole genome shotgun sequence of Actinoplanes rishiriensis NBRC 108556.</title>
        <authorList>
            <person name="Komaki H."/>
            <person name="Tamura T."/>
        </authorList>
    </citation>
    <scope>NUCLEOTIDE SEQUENCE</scope>
    <source>
        <strain evidence="4">NBRC 108556</strain>
    </source>
</reference>
<proteinExistence type="predicted"/>
<keyword evidence="5" id="KW-1185">Reference proteome</keyword>
<feature type="domain" description="Glycosyl hydrolase family 95 catalytic" evidence="3">
    <location>
        <begin position="312"/>
        <end position="711"/>
    </location>
</feature>
<dbReference type="GO" id="GO:0005975">
    <property type="term" value="P:carbohydrate metabolic process"/>
    <property type="evidence" value="ECO:0007669"/>
    <property type="project" value="InterPro"/>
</dbReference>
<dbReference type="InterPro" id="IPR054363">
    <property type="entry name" value="GH95_cat"/>
</dbReference>
<accession>A0A919K6Z0</accession>
<sequence length="813" mass="88068">MPAISRRNLLGGVAAGGAYALTAAALDRISPAQAAASDPLSVLWFNEPATIWQEHAFPIGNGSTGAMIFGGVASERVQFNHDTLWTGGPGSVDDGHEYNFGNWYEQRPTALADVRRTVATTGSADPQASMRLLGQTKWGFGAYQTFGDLHLDQSGVSGTVSGYRRDLDMSTGIASVGFTANGVTHRREFFASYPDRVIVTRLTASRAAQVSFTARFSTAANRTFTTSARDGRITLRGALTHNGMVFEAQVQVLATGGTVTSNAAGRVTVTGADEAVLLLAPGTDYANAYPHYRGADPHAAVTAMLDAARARTYQQLHDRHVADHGALFGRVRIDLGQRATTLPTDEALQAFRTARNGGKIAADPQLEMLHFQIGRYLLIGSSRAGSLPANLQGVWNDSISPDWQSDYTTNINLEMNYWPSEVTNLAETVPPLIDFVEGLRAPGRVTARDLCGAGGFAAMSHVNVFGYTGVSTNIATWAPESTAWLIRQLWEHYLFTLDVAFLRERAYPILKEHSEFWLDYLVTDPRDGRLVVSPSFSPEQGQVTAGASYSQMIVFDLLTNTIAAARVVGDTTHRQRLEPVLAKLDPGVRIGSWGQLQEWKSDLDERTNGHRHMSHSYALFPGNQITAEGTPAHFAAAKVTVEARTSWTAQNDIGWNRAQKINLFARLGNGDLAREQLDHLLWRNTFMNFLNDWPFQIDGNFGATAGIAEMLLQSHAGVVDVLPALPSGWAGQGSFDGLRARGAFTVGADWTAGVPTEIRVTADAGGELRLRSAMLSRPHQIIGDTTISPSVTSGLLVLRTSPQSHYRIVDSTA</sequence>
<dbReference type="EMBL" id="BOMV01000077">
    <property type="protein sequence ID" value="GIE99912.1"/>
    <property type="molecule type" value="Genomic_DNA"/>
</dbReference>
<gene>
    <name evidence="4" type="ORF">Ari01nite_73770</name>
</gene>
<dbReference type="InterPro" id="IPR027414">
    <property type="entry name" value="GH95_N_dom"/>
</dbReference>
<dbReference type="SUPFAM" id="SSF48208">
    <property type="entry name" value="Six-hairpin glycosidases"/>
    <property type="match status" value="1"/>
</dbReference>